<organism evidence="2">
    <name type="scientific">marine metagenome</name>
    <dbReference type="NCBI Taxonomy" id="408172"/>
    <lineage>
        <taxon>unclassified sequences</taxon>
        <taxon>metagenomes</taxon>
        <taxon>ecological metagenomes</taxon>
    </lineage>
</organism>
<dbReference type="Pfam" id="PF18454">
    <property type="entry name" value="Mtd_N"/>
    <property type="match status" value="1"/>
</dbReference>
<reference evidence="2" key="1">
    <citation type="submission" date="2018-05" db="EMBL/GenBank/DDBJ databases">
        <authorList>
            <person name="Lanie J.A."/>
            <person name="Ng W.-L."/>
            <person name="Kazmierczak K.M."/>
            <person name="Andrzejewski T.M."/>
            <person name="Davidsen T.M."/>
            <person name="Wayne K.J."/>
            <person name="Tettelin H."/>
            <person name="Glass J.I."/>
            <person name="Rusch D."/>
            <person name="Podicherti R."/>
            <person name="Tsui H.-C.T."/>
            <person name="Winkler M.E."/>
        </authorList>
    </citation>
    <scope>NUCLEOTIDE SEQUENCE</scope>
</reference>
<feature type="domain" description="Major tropism determinant N-terminal" evidence="1">
    <location>
        <begin position="5"/>
        <end position="41"/>
    </location>
</feature>
<protein>
    <recommendedName>
        <fullName evidence="1">Major tropism determinant N-terminal domain-containing protein</fullName>
    </recommendedName>
</protein>
<evidence type="ECO:0000313" key="2">
    <source>
        <dbReference type="EMBL" id="SVA11916.1"/>
    </source>
</evidence>
<name>A0A381T6U9_9ZZZZ</name>
<dbReference type="Gene3D" id="2.10.10.30">
    <property type="match status" value="1"/>
</dbReference>
<proteinExistence type="predicted"/>
<accession>A0A381T6U9</accession>
<gene>
    <name evidence="2" type="ORF">METZ01_LOCUS64770</name>
</gene>
<evidence type="ECO:0000259" key="1">
    <source>
        <dbReference type="Pfam" id="PF18454"/>
    </source>
</evidence>
<dbReference type="EMBL" id="UINC01004116">
    <property type="protein sequence ID" value="SVA11916.1"/>
    <property type="molecule type" value="Genomic_DNA"/>
</dbReference>
<dbReference type="InterPro" id="IPR041352">
    <property type="entry name" value="Mtd_N"/>
</dbReference>
<dbReference type="AlphaFoldDB" id="A0A381T6U9"/>
<sequence>MAKLVKRRRGTTVEHSTFIGAEGEITIDLDKATVVVHDGNTIKGFPLAREDLSNVDLVNKIGIVELDLQDGLLNQVLQTDGAGTLSFTTVDASTAVVGGDLSGTVANAQIIANAITGTELADNTITSLKIVDNAITSLKIVDDAITNDKIVNDAITTGKIIDNAVTSDKIPDNTIDGDKITSNAITTIKILDSNVTEQKLATNAVSTIKIGDQQVTDIKIVAMQATKLTGALPALDGSLIFNLPYDMAFTGGYDAEMAVIEMTAPGNYGQLVMSRSGSFVGEEGYADTAPSGQSMILDILKNGSSIYSTKPIFGSGSNSLTNGILNPSNVSFVSGDRITFKTTQVGSSTAGGGVRFTLNGKV</sequence>